<dbReference type="PROSITE" id="PS50966">
    <property type="entry name" value="ZF_SWIM"/>
    <property type="match status" value="1"/>
</dbReference>
<accession>A0AAN8D093</accession>
<evidence type="ECO:0000313" key="4">
    <source>
        <dbReference type="EMBL" id="KAK5913482.1"/>
    </source>
</evidence>
<reference evidence="4 5" key="1">
    <citation type="journal article" date="2023" name="Mol. Biol. Evol.">
        <title>Genomics of Secondarily Temperate Adaptation in the Only Non-Antarctic Icefish.</title>
        <authorList>
            <person name="Rivera-Colon A.G."/>
            <person name="Rayamajhi N."/>
            <person name="Minhas B.F."/>
            <person name="Madrigal G."/>
            <person name="Bilyk K.T."/>
            <person name="Yoon V."/>
            <person name="Hune M."/>
            <person name="Gregory S."/>
            <person name="Cheng C.H.C."/>
            <person name="Catchen J.M."/>
        </authorList>
    </citation>
    <scope>NUCLEOTIDE SEQUENCE [LARGE SCALE GENOMIC DNA]</scope>
    <source>
        <tissue evidence="4">White muscle</tissue>
    </source>
</reference>
<name>A0AAN8D093_CHAGU</name>
<dbReference type="EMBL" id="JAURVH010001527">
    <property type="protein sequence ID" value="KAK5913482.1"/>
    <property type="molecule type" value="Genomic_DNA"/>
</dbReference>
<evidence type="ECO:0000256" key="1">
    <source>
        <dbReference type="PROSITE-ProRule" id="PRU00325"/>
    </source>
</evidence>
<proteinExistence type="predicted"/>
<comment type="caution">
    <text evidence="4">The sequence shown here is derived from an EMBL/GenBank/DDBJ whole genome shotgun (WGS) entry which is preliminary data.</text>
</comment>
<dbReference type="PANTHER" id="PTHR35385:SF2">
    <property type="entry name" value="PROTEIN B, PUTATIVE-RELATED"/>
    <property type="match status" value="1"/>
</dbReference>
<feature type="compositionally biased region" description="Polar residues" evidence="2">
    <location>
        <begin position="302"/>
        <end position="314"/>
    </location>
</feature>
<keyword evidence="1" id="KW-0479">Metal-binding</keyword>
<organism evidence="4 5">
    <name type="scientific">Champsocephalus gunnari</name>
    <name type="common">Mackerel icefish</name>
    <dbReference type="NCBI Taxonomy" id="52237"/>
    <lineage>
        <taxon>Eukaryota</taxon>
        <taxon>Metazoa</taxon>
        <taxon>Chordata</taxon>
        <taxon>Craniata</taxon>
        <taxon>Vertebrata</taxon>
        <taxon>Euteleostomi</taxon>
        <taxon>Actinopterygii</taxon>
        <taxon>Neopterygii</taxon>
        <taxon>Teleostei</taxon>
        <taxon>Neoteleostei</taxon>
        <taxon>Acanthomorphata</taxon>
        <taxon>Eupercaria</taxon>
        <taxon>Perciformes</taxon>
        <taxon>Notothenioidei</taxon>
        <taxon>Channichthyidae</taxon>
        <taxon>Champsocephalus</taxon>
    </lineage>
</organism>
<dbReference type="PANTHER" id="PTHR35385">
    <property type="entry name" value="PROTEIN B, PUTATIVE-RELATED-RELATED"/>
    <property type="match status" value="1"/>
</dbReference>
<gene>
    <name evidence="4" type="ORF">CgunFtcFv8_008009</name>
</gene>
<keyword evidence="1" id="KW-0862">Zinc</keyword>
<dbReference type="AlphaFoldDB" id="A0AAN8D093"/>
<sequence>MGSDMCTCRPTGRFAPTCLMYRGSSSWGCVFSTHEESAPTAAQWGAVLHRFLREYGQGELQVFLLLTHSCAGGLPLGILLGQSEDEQTIAQGLEQLKQVVGEKGFAGRGHEGPQLVITEDCRAERGALGKAFPKATLLLCSFDLLQAVWRWLWSKESGVTHRDRPALVAIVKEMLYWQENGSVDRLYSEARGHPLQPGRWEAFQRAKFLPQDGNIAASHIQQGSTQTYDVAMDLELCSCPAGQTGAPCKHQAAVMKHYSCLSHSFLPRNPEMRAELMKLTSAETISLDFFQPLRLERQSCQSFRSTHEPITTHQEQQDEGVLTEQAQPSRSVTGDRPQEDIASDDVSLVDNMMEEMKSCCQDPNFTAGLLAMAKQYHVLRSNPSKLPSAFQSFGKSGSLTSKRAAILRRAARQAGHSVPLYTL</sequence>
<protein>
    <recommendedName>
        <fullName evidence="3">SWIM-type domain-containing protein</fullName>
    </recommendedName>
</protein>
<dbReference type="GO" id="GO:0008270">
    <property type="term" value="F:zinc ion binding"/>
    <property type="evidence" value="ECO:0007669"/>
    <property type="project" value="UniProtKB-KW"/>
</dbReference>
<evidence type="ECO:0000313" key="5">
    <source>
        <dbReference type="Proteomes" id="UP001331515"/>
    </source>
</evidence>
<keyword evidence="1" id="KW-0863">Zinc-finger</keyword>
<dbReference type="InterPro" id="IPR007527">
    <property type="entry name" value="Znf_SWIM"/>
</dbReference>
<feature type="region of interest" description="Disordered" evidence="2">
    <location>
        <begin position="302"/>
        <end position="341"/>
    </location>
</feature>
<evidence type="ECO:0000259" key="3">
    <source>
        <dbReference type="PROSITE" id="PS50966"/>
    </source>
</evidence>
<keyword evidence="5" id="KW-1185">Reference proteome</keyword>
<dbReference type="Pfam" id="PF04434">
    <property type="entry name" value="SWIM"/>
    <property type="match status" value="1"/>
</dbReference>
<evidence type="ECO:0000256" key="2">
    <source>
        <dbReference type="SAM" id="MobiDB-lite"/>
    </source>
</evidence>
<feature type="domain" description="SWIM-type" evidence="3">
    <location>
        <begin position="228"/>
        <end position="259"/>
    </location>
</feature>
<dbReference type="Proteomes" id="UP001331515">
    <property type="component" value="Unassembled WGS sequence"/>
</dbReference>